<keyword evidence="1" id="KW-0547">Nucleotide-binding</keyword>
<evidence type="ECO:0000256" key="2">
    <source>
        <dbReference type="ARBA" id="ARBA00022840"/>
    </source>
</evidence>
<keyword evidence="2 4" id="KW-0067">ATP-binding</keyword>
<dbReference type="Proteomes" id="UP001597277">
    <property type="component" value="Unassembled WGS sequence"/>
</dbReference>
<dbReference type="PROSITE" id="PS50043">
    <property type="entry name" value="HTH_LUXR_2"/>
    <property type="match status" value="1"/>
</dbReference>
<dbReference type="Pfam" id="PF00196">
    <property type="entry name" value="GerE"/>
    <property type="match status" value="1"/>
</dbReference>
<proteinExistence type="predicted"/>
<dbReference type="InterPro" id="IPR036388">
    <property type="entry name" value="WH-like_DNA-bd_sf"/>
</dbReference>
<keyword evidence="5" id="KW-1185">Reference proteome</keyword>
<evidence type="ECO:0000313" key="5">
    <source>
        <dbReference type="Proteomes" id="UP001597277"/>
    </source>
</evidence>
<dbReference type="PANTHER" id="PTHR16305">
    <property type="entry name" value="TESTICULAR SOLUBLE ADENYLYL CYCLASE"/>
    <property type="match status" value="1"/>
</dbReference>
<dbReference type="EMBL" id="JBHUEE010000001">
    <property type="protein sequence ID" value="MFD1716522.1"/>
    <property type="molecule type" value="Genomic_DNA"/>
</dbReference>
<reference evidence="5" key="1">
    <citation type="journal article" date="2019" name="Int. J. Syst. Evol. Microbiol.">
        <title>The Global Catalogue of Microorganisms (GCM) 10K type strain sequencing project: providing services to taxonomists for standard genome sequencing and annotation.</title>
        <authorList>
            <consortium name="The Broad Institute Genomics Platform"/>
            <consortium name="The Broad Institute Genome Sequencing Center for Infectious Disease"/>
            <person name="Wu L."/>
            <person name="Ma J."/>
        </authorList>
    </citation>
    <scope>NUCLEOTIDE SEQUENCE [LARGE SCALE GENOMIC DNA]</scope>
    <source>
        <strain evidence="5">JCM 17130</strain>
    </source>
</reference>
<dbReference type="Pfam" id="PF13191">
    <property type="entry name" value="AAA_16"/>
    <property type="match status" value="1"/>
</dbReference>
<accession>A0ABW4L0G3</accession>
<sequence length="952" mass="101748">MHVPRARLVGRTAELASLRQARDAACRGEGGAVVVAGEAGIGKTRLLEELLAAPPESDGESEGALVLRGQCAESGTGPVPYAGLEGILRDAVQLLGAEATLEAAGPAADALGVLSPGLVEVRSGADTGRLPEALTDLLVGLSRRRPLVVVLEDLHWSDDATRACLARLARVAPRAGLLLLASYRSDDVGRRHPLRAALAELERARLVTRIDLGRLRTDEVVQLALDLLEAAEPGTAVDGLEDLVERSEGVPFYVEELATVVGGAMPESLREVLLLRYSQLSPRAQEFCRAVAAAGRRAPHDLLTAVLTEDRLAAAEGAAREAVDALVLRADADGYQFRHALMQEAVAAELLPGERRRLHTAYAIALEAGPSSVARLAQVADHWWAARVPDRALTAAVVAQAAAEREGATSTAVALGERALDLWDLVRDPESATGIVHAELLRRVAIAVHGSTQLDRAVALARQALREWPEDDPAGRARALGTVCGFFFPSDVPGDLPDATGTTSTLDDALASLPEDAVAARSDLLMWKSRAAMLAGRLEEAVRAADEGYTVAMEAGDRSTASILVNIATMARVTSGDIDALEQMARARELAGEEWRPLTRYYTNFSDALLTLGEYSRALEVASEGAARARERGAGWASRAMLEGNVAEAWLGLGRWDEADAWYEASVPLVAPSAFAVYLHERWTWLTFWRGDVDRAQTMARRQRQIWIRHARNEMQIRSRTAVTLTELALERGDLDDALELVADVLVPDRLAGKYALPVLAVAAKVLARAREEGRDVAVEPYREVLGRAVRWPTGPVHAALFAAELGEGPWLAVREAQPAPAYVAPYALSREGADLLARGDRDAARGRLTEAVAAARRISCGLVADRAEALLASAGAAAPARTTAEDQLTDRERQVLALVAEGMTNGQIAERLFISRKTASVHVSAILRKLGVASRTEAALRASPSVRDAAG</sequence>
<name>A0ABW4L0G3_9MICO</name>
<dbReference type="SMART" id="SM00421">
    <property type="entry name" value="HTH_LUXR"/>
    <property type="match status" value="1"/>
</dbReference>
<dbReference type="SUPFAM" id="SSF48452">
    <property type="entry name" value="TPR-like"/>
    <property type="match status" value="1"/>
</dbReference>
<dbReference type="SUPFAM" id="SSF46894">
    <property type="entry name" value="C-terminal effector domain of the bipartite response regulators"/>
    <property type="match status" value="1"/>
</dbReference>
<dbReference type="InterPro" id="IPR011990">
    <property type="entry name" value="TPR-like_helical_dom_sf"/>
</dbReference>
<gene>
    <name evidence="4" type="ORF">ACFSE6_01650</name>
</gene>
<organism evidence="4 5">
    <name type="scientific">Georgenia deserti</name>
    <dbReference type="NCBI Taxonomy" id="2093781"/>
    <lineage>
        <taxon>Bacteria</taxon>
        <taxon>Bacillati</taxon>
        <taxon>Actinomycetota</taxon>
        <taxon>Actinomycetes</taxon>
        <taxon>Micrococcales</taxon>
        <taxon>Bogoriellaceae</taxon>
        <taxon>Georgenia</taxon>
    </lineage>
</organism>
<dbReference type="Gene3D" id="1.10.10.10">
    <property type="entry name" value="Winged helix-like DNA-binding domain superfamily/Winged helix DNA-binding domain"/>
    <property type="match status" value="1"/>
</dbReference>
<evidence type="ECO:0000313" key="4">
    <source>
        <dbReference type="EMBL" id="MFD1716522.1"/>
    </source>
</evidence>
<dbReference type="InterPro" id="IPR000792">
    <property type="entry name" value="Tscrpt_reg_LuxR_C"/>
</dbReference>
<dbReference type="RefSeq" id="WP_388001955.1">
    <property type="nucleotide sequence ID" value="NZ_JBHUEE010000001.1"/>
</dbReference>
<dbReference type="InterPro" id="IPR041664">
    <property type="entry name" value="AAA_16"/>
</dbReference>
<dbReference type="Gene3D" id="1.25.40.10">
    <property type="entry name" value="Tetratricopeptide repeat domain"/>
    <property type="match status" value="1"/>
</dbReference>
<evidence type="ECO:0000256" key="1">
    <source>
        <dbReference type="ARBA" id="ARBA00022741"/>
    </source>
</evidence>
<dbReference type="CDD" id="cd06170">
    <property type="entry name" value="LuxR_C_like"/>
    <property type="match status" value="1"/>
</dbReference>
<comment type="caution">
    <text evidence="4">The sequence shown here is derived from an EMBL/GenBank/DDBJ whole genome shotgun (WGS) entry which is preliminary data.</text>
</comment>
<dbReference type="PRINTS" id="PR00038">
    <property type="entry name" value="HTHLUXR"/>
</dbReference>
<evidence type="ECO:0000259" key="3">
    <source>
        <dbReference type="PROSITE" id="PS50043"/>
    </source>
</evidence>
<dbReference type="SUPFAM" id="SSF52540">
    <property type="entry name" value="P-loop containing nucleoside triphosphate hydrolases"/>
    <property type="match status" value="1"/>
</dbReference>
<dbReference type="PANTHER" id="PTHR16305:SF35">
    <property type="entry name" value="TRANSCRIPTIONAL ACTIVATOR DOMAIN"/>
    <property type="match status" value="1"/>
</dbReference>
<dbReference type="InterPro" id="IPR016032">
    <property type="entry name" value="Sig_transdc_resp-reg_C-effctor"/>
</dbReference>
<protein>
    <submittedName>
        <fullName evidence="4">ATP-binding protein</fullName>
    </submittedName>
</protein>
<dbReference type="InterPro" id="IPR027417">
    <property type="entry name" value="P-loop_NTPase"/>
</dbReference>
<feature type="domain" description="HTH luxR-type" evidence="3">
    <location>
        <begin position="882"/>
        <end position="947"/>
    </location>
</feature>
<dbReference type="GO" id="GO:0005524">
    <property type="term" value="F:ATP binding"/>
    <property type="evidence" value="ECO:0007669"/>
    <property type="project" value="UniProtKB-KW"/>
</dbReference>